<evidence type="ECO:0000313" key="2">
    <source>
        <dbReference type="EMBL" id="CAL1613860.1"/>
    </source>
</evidence>
<evidence type="ECO:0000256" key="1">
    <source>
        <dbReference type="SAM" id="Phobius"/>
    </source>
</evidence>
<accession>A0AAV2MKG8</accession>
<dbReference type="EMBL" id="OZ035830">
    <property type="protein sequence ID" value="CAL1613860.1"/>
    <property type="molecule type" value="Genomic_DNA"/>
</dbReference>
<reference evidence="2 3" key="1">
    <citation type="submission" date="2024-04" db="EMBL/GenBank/DDBJ databases">
        <authorList>
            <person name="Waldvogel A.-M."/>
            <person name="Schoenle A."/>
        </authorList>
    </citation>
    <scope>NUCLEOTIDE SEQUENCE [LARGE SCALE GENOMIC DNA]</scope>
</reference>
<protein>
    <submittedName>
        <fullName evidence="2">Uncharacterized protein</fullName>
    </submittedName>
</protein>
<keyword evidence="3" id="KW-1185">Reference proteome</keyword>
<feature type="transmembrane region" description="Helical" evidence="1">
    <location>
        <begin position="344"/>
        <end position="370"/>
    </location>
</feature>
<sequence>MAVLVGGVGVVRGQFGSCRRFGDDPMGGPEGWWGVYVGGRRVLVGVPGTRVIGVGPRPWTLTSFPPPSFPCLPLPPPLTHRLLSLVLSSSLLFPLLIPILLPPLTSLSPSTLSLPPLPLSPIHLVSSSLPPPTILPSSPHPYRSSVCISSSSAPSSSTTRLLVTSFSFSFLSRLLSHKPSPPASSLSPSFTTHSSPSSAIFLSYFSPSPPVSLPSSPPTLSSPRPRPPLAPHPYLLTPLLMSSSPFPRSPAPSSSSSSLPLQSLLTSPSPLPSSSTLFLYLFPSLLHLLFSTSRLPLPLPSLLSSSTCPSSRFIRSLPNPPHSFPLRPPAGTHGWGPPLGGVGWGLWVVLGFFVFGVGGGGGVLGGVVVLGANQAEIELLGGGV</sequence>
<keyword evidence="1" id="KW-0472">Membrane</keyword>
<organism evidence="2 3">
    <name type="scientific">Knipowitschia caucasica</name>
    <name type="common">Caucasian dwarf goby</name>
    <name type="synonym">Pomatoschistus caucasicus</name>
    <dbReference type="NCBI Taxonomy" id="637954"/>
    <lineage>
        <taxon>Eukaryota</taxon>
        <taxon>Metazoa</taxon>
        <taxon>Chordata</taxon>
        <taxon>Craniata</taxon>
        <taxon>Vertebrata</taxon>
        <taxon>Euteleostomi</taxon>
        <taxon>Actinopterygii</taxon>
        <taxon>Neopterygii</taxon>
        <taxon>Teleostei</taxon>
        <taxon>Neoteleostei</taxon>
        <taxon>Acanthomorphata</taxon>
        <taxon>Gobiaria</taxon>
        <taxon>Gobiiformes</taxon>
        <taxon>Gobioidei</taxon>
        <taxon>Gobiidae</taxon>
        <taxon>Gobiinae</taxon>
        <taxon>Knipowitschia</taxon>
    </lineage>
</organism>
<dbReference type="AlphaFoldDB" id="A0AAV2MKG8"/>
<dbReference type="Proteomes" id="UP001497482">
    <property type="component" value="Chromosome 8"/>
</dbReference>
<gene>
    <name evidence="2" type="ORF">KC01_LOCUS39997</name>
</gene>
<evidence type="ECO:0000313" key="3">
    <source>
        <dbReference type="Proteomes" id="UP001497482"/>
    </source>
</evidence>
<keyword evidence="1" id="KW-0812">Transmembrane</keyword>
<proteinExistence type="predicted"/>
<keyword evidence="1" id="KW-1133">Transmembrane helix</keyword>
<name>A0AAV2MKG8_KNICA</name>